<gene>
    <name evidence="7" type="ORF">NQ314_005120</name>
</gene>
<dbReference type="SMART" id="SM00692">
    <property type="entry name" value="DM3"/>
    <property type="match status" value="1"/>
</dbReference>
<evidence type="ECO:0000313" key="8">
    <source>
        <dbReference type="Proteomes" id="UP001162156"/>
    </source>
</evidence>
<comment type="caution">
    <text evidence="7">The sequence shown here is derived from an EMBL/GenBank/DDBJ whole genome shotgun (WGS) entry which is preliminary data.</text>
</comment>
<dbReference type="SMART" id="SM00980">
    <property type="entry name" value="THAP"/>
    <property type="match status" value="1"/>
</dbReference>
<dbReference type="GO" id="GO:0003677">
    <property type="term" value="F:DNA binding"/>
    <property type="evidence" value="ECO:0007669"/>
    <property type="project" value="UniProtKB-UniRule"/>
</dbReference>
<dbReference type="Pfam" id="PF21787">
    <property type="entry name" value="TNP-like_RNaseH_N"/>
    <property type="match status" value="1"/>
</dbReference>
<dbReference type="InterPro" id="IPR038441">
    <property type="entry name" value="THAP_Znf_sf"/>
</dbReference>
<dbReference type="GO" id="GO:0008270">
    <property type="term" value="F:zinc ion binding"/>
    <property type="evidence" value="ECO:0007669"/>
    <property type="project" value="UniProtKB-KW"/>
</dbReference>
<evidence type="ECO:0000256" key="4">
    <source>
        <dbReference type="ARBA" id="ARBA00023125"/>
    </source>
</evidence>
<dbReference type="SUPFAM" id="SSF57716">
    <property type="entry name" value="Glucocorticoid receptor-like (DNA-binding domain)"/>
    <property type="match status" value="1"/>
</dbReference>
<keyword evidence="3" id="KW-0862">Zinc</keyword>
<accession>A0AAV8ZJI5</accession>
<protein>
    <recommendedName>
        <fullName evidence="6">THAP-type domain-containing protein</fullName>
    </recommendedName>
</protein>
<feature type="domain" description="THAP-type" evidence="6">
    <location>
        <begin position="1"/>
        <end position="83"/>
    </location>
</feature>
<name>A0AAV8ZJI5_9CUCU</name>
<evidence type="ECO:0000256" key="5">
    <source>
        <dbReference type="PROSITE-ProRule" id="PRU00309"/>
    </source>
</evidence>
<dbReference type="PROSITE" id="PS50950">
    <property type="entry name" value="ZF_THAP"/>
    <property type="match status" value="1"/>
</dbReference>
<evidence type="ECO:0000256" key="2">
    <source>
        <dbReference type="ARBA" id="ARBA00022771"/>
    </source>
</evidence>
<dbReference type="PANTHER" id="PTHR47577:SF2">
    <property type="entry name" value="THAP DOMAIN CONTAINING 9"/>
    <property type="match status" value="1"/>
</dbReference>
<evidence type="ECO:0000256" key="1">
    <source>
        <dbReference type="ARBA" id="ARBA00022723"/>
    </source>
</evidence>
<proteinExistence type="predicted"/>
<keyword evidence="4 5" id="KW-0238">DNA-binding</keyword>
<organism evidence="7 8">
    <name type="scientific">Rhamnusium bicolor</name>
    <dbReference type="NCBI Taxonomy" id="1586634"/>
    <lineage>
        <taxon>Eukaryota</taxon>
        <taxon>Metazoa</taxon>
        <taxon>Ecdysozoa</taxon>
        <taxon>Arthropoda</taxon>
        <taxon>Hexapoda</taxon>
        <taxon>Insecta</taxon>
        <taxon>Pterygota</taxon>
        <taxon>Neoptera</taxon>
        <taxon>Endopterygota</taxon>
        <taxon>Coleoptera</taxon>
        <taxon>Polyphaga</taxon>
        <taxon>Cucujiformia</taxon>
        <taxon>Chrysomeloidea</taxon>
        <taxon>Cerambycidae</taxon>
        <taxon>Lepturinae</taxon>
        <taxon>Rhagiini</taxon>
        <taxon>Rhamnusium</taxon>
    </lineage>
</organism>
<dbReference type="Proteomes" id="UP001162156">
    <property type="component" value="Unassembled WGS sequence"/>
</dbReference>
<dbReference type="AlphaFoldDB" id="A0AAV8ZJI5"/>
<keyword evidence="8" id="KW-1185">Reference proteome</keyword>
<evidence type="ECO:0000313" key="7">
    <source>
        <dbReference type="EMBL" id="KAJ8964124.1"/>
    </source>
</evidence>
<keyword evidence="1" id="KW-0479">Metal-binding</keyword>
<dbReference type="Gene3D" id="6.20.210.20">
    <property type="entry name" value="THAP domain"/>
    <property type="match status" value="1"/>
</dbReference>
<dbReference type="Pfam" id="PF05485">
    <property type="entry name" value="THAP"/>
    <property type="match status" value="1"/>
</dbReference>
<dbReference type="InterPro" id="IPR006612">
    <property type="entry name" value="THAP_Znf"/>
</dbReference>
<reference evidence="7" key="1">
    <citation type="journal article" date="2023" name="Insect Mol. Biol.">
        <title>Genome sequencing provides insights into the evolution of gene families encoding plant cell wall-degrading enzymes in longhorned beetles.</title>
        <authorList>
            <person name="Shin N.R."/>
            <person name="Okamura Y."/>
            <person name="Kirsch R."/>
            <person name="Pauchet Y."/>
        </authorList>
    </citation>
    <scope>NUCLEOTIDE SEQUENCE</scope>
    <source>
        <strain evidence="7">RBIC_L_NR</strain>
    </source>
</reference>
<dbReference type="EMBL" id="JANEYF010001442">
    <property type="protein sequence ID" value="KAJ8964124.1"/>
    <property type="molecule type" value="Genomic_DNA"/>
</dbReference>
<keyword evidence="2 5" id="KW-0863">Zinc-finger</keyword>
<evidence type="ECO:0000256" key="3">
    <source>
        <dbReference type="ARBA" id="ARBA00022833"/>
    </source>
</evidence>
<evidence type="ECO:0000259" key="6">
    <source>
        <dbReference type="PROSITE" id="PS50950"/>
    </source>
</evidence>
<dbReference type="PANTHER" id="PTHR47577">
    <property type="entry name" value="THAP DOMAIN-CONTAINING PROTEIN 6"/>
    <property type="match status" value="1"/>
</dbReference>
<sequence length="397" mass="45176">MAMYCSAYGCTNEHDKGKNIRFHGFPFNRPPIIALWLAAIRRVEWKPSKYSKLCSAHFVESDYQNRPNSLLKILRDDAVPSIFNIPEHLQKKSFSRKNLKRLAEDDRSGSSMSSESKVVDSRRCAEKQSNYVDTEVSPVKFDSPEKHILQQECRKYVHIKYCALIVDAISIRKQIIWDDSQGKFQGYCDLGGIPTVNSEDAASEALMFPIVAYKNNFKCPTAYFLTNKTNATLQAQLIDCCIRKLFEIGITVHSITCDGTAVLSSGVAIALDYLRVSGSADFQGSDATIEFIRKLDRIFDILNARNPFGKGFKAPIKPNSIEYFKEVFKETTEYLKTLTVDNVPVFHSLRKTFALGLSVAMDSMLHLACYLFQLEDLNLRYFLSYKCSQDHLELFFS</sequence>
<dbReference type="InterPro" id="IPR048365">
    <property type="entry name" value="TNP-like_RNaseH_N"/>
</dbReference>